<protein>
    <submittedName>
        <fullName evidence="2">Uncharacterized protein</fullName>
    </submittedName>
</protein>
<sequence>MGQVGNRINRDFSCPWRMLPKDFPPYSTLHSLLVKVKIRAIAGLIHTVSKLPGLVNNAALTGGKKRDVNAIVLWIHKVISCMVLFMTLITIRGYNIF</sequence>
<comment type="caution">
    <text evidence="2">The sequence shown here is derived from an EMBL/GenBank/DDBJ whole genome shotgun (WGS) entry which is preliminary data.</text>
</comment>
<keyword evidence="1" id="KW-0812">Transmembrane</keyword>
<keyword evidence="3" id="KW-1185">Reference proteome</keyword>
<gene>
    <name evidence="2" type="ORF">HCUR_00559</name>
</gene>
<organism evidence="2 3">
    <name type="scientific">Holospora curviuscula</name>
    <dbReference type="NCBI Taxonomy" id="1082868"/>
    <lineage>
        <taxon>Bacteria</taxon>
        <taxon>Pseudomonadati</taxon>
        <taxon>Pseudomonadota</taxon>
        <taxon>Alphaproteobacteria</taxon>
        <taxon>Holosporales</taxon>
        <taxon>Holosporaceae</taxon>
        <taxon>Holospora</taxon>
    </lineage>
</organism>
<dbReference type="Proteomes" id="UP000239425">
    <property type="component" value="Unassembled WGS sequence"/>
</dbReference>
<name>A0A2S5R9M5_9PROT</name>
<evidence type="ECO:0000313" key="2">
    <source>
        <dbReference type="EMBL" id="PPE04024.1"/>
    </source>
</evidence>
<dbReference type="AlphaFoldDB" id="A0A2S5R9M5"/>
<feature type="transmembrane region" description="Helical" evidence="1">
    <location>
        <begin position="71"/>
        <end position="91"/>
    </location>
</feature>
<accession>A0A2S5R9M5</accession>
<evidence type="ECO:0000256" key="1">
    <source>
        <dbReference type="SAM" id="Phobius"/>
    </source>
</evidence>
<dbReference type="EMBL" id="PHHC01000079">
    <property type="protein sequence ID" value="PPE04024.1"/>
    <property type="molecule type" value="Genomic_DNA"/>
</dbReference>
<reference evidence="2 3" key="1">
    <citation type="submission" date="2017-11" db="EMBL/GenBank/DDBJ databases">
        <title>Comparative genomic analysis of Holospora spp., intranuclear symbionts of paramecia.</title>
        <authorList>
            <person name="Garushyants S.K."/>
            <person name="Beliavskaya A."/>
            <person name="Malko D.B."/>
            <person name="Logacheva M.D."/>
            <person name="Rautian M.S."/>
            <person name="Gelfand M.S."/>
        </authorList>
    </citation>
    <scope>NUCLEOTIDE SEQUENCE [LARGE SCALE GENOMIC DNA]</scope>
    <source>
        <strain evidence="3">02AZ16</strain>
    </source>
</reference>
<keyword evidence="1" id="KW-0472">Membrane</keyword>
<proteinExistence type="predicted"/>
<keyword evidence="1" id="KW-1133">Transmembrane helix</keyword>
<evidence type="ECO:0000313" key="3">
    <source>
        <dbReference type="Proteomes" id="UP000239425"/>
    </source>
</evidence>